<comment type="subcellular location">
    <subcellularLocation>
        <location evidence="1">Membrane</location>
        <topology evidence="1">Multi-pass membrane protein</topology>
    </subcellularLocation>
</comment>
<protein>
    <recommendedName>
        <fullName evidence="6">ABC-2 type transporter transmembrane domain-containing protein</fullName>
    </recommendedName>
</protein>
<dbReference type="RefSeq" id="WP_206707658.1">
    <property type="nucleotide sequence ID" value="NZ_CP059066.1"/>
</dbReference>
<keyword evidence="4 5" id="KW-0472">Membrane</keyword>
<dbReference type="KEGG" id="kme:H0A61_02754"/>
<organism evidence="7 8">
    <name type="scientific">Koleobacter methoxysyntrophicus</name>
    <dbReference type="NCBI Taxonomy" id="2751313"/>
    <lineage>
        <taxon>Bacteria</taxon>
        <taxon>Bacillati</taxon>
        <taxon>Bacillota</taxon>
        <taxon>Clostridia</taxon>
        <taxon>Koleobacterales</taxon>
        <taxon>Koleobacteraceae</taxon>
        <taxon>Koleobacter</taxon>
    </lineage>
</organism>
<feature type="transmembrane region" description="Helical" evidence="5">
    <location>
        <begin position="125"/>
        <end position="145"/>
    </location>
</feature>
<feature type="transmembrane region" description="Helical" evidence="5">
    <location>
        <begin position="151"/>
        <end position="169"/>
    </location>
</feature>
<feature type="domain" description="ABC-2 type transporter transmembrane" evidence="6">
    <location>
        <begin position="11"/>
        <end position="167"/>
    </location>
</feature>
<evidence type="ECO:0000256" key="3">
    <source>
        <dbReference type="ARBA" id="ARBA00022989"/>
    </source>
</evidence>
<reference evidence="7" key="1">
    <citation type="submission" date="2020-07" db="EMBL/GenBank/DDBJ databases">
        <title>Koleobacter methoxysyntrophicus gen. nov., sp. nov., a novel anaerobic bacterium isolated from deep subsurface oil field and proposal of Koleobacterales ord. nov. in the phylum Firmicutes.</title>
        <authorList>
            <person name="Sakamoto S."/>
            <person name="Tamaki H."/>
        </authorList>
    </citation>
    <scope>NUCLEOTIDE SEQUENCE</scope>
    <source>
        <strain evidence="7">NRmbB1</strain>
    </source>
</reference>
<dbReference type="AlphaFoldDB" id="A0A8A0RS74"/>
<keyword evidence="2 5" id="KW-0812">Transmembrane</keyword>
<feature type="transmembrane region" description="Helical" evidence="5">
    <location>
        <begin position="41"/>
        <end position="60"/>
    </location>
</feature>
<evidence type="ECO:0000313" key="7">
    <source>
        <dbReference type="EMBL" id="QSQ10349.1"/>
    </source>
</evidence>
<gene>
    <name evidence="7" type="ORF">H0A61_02754</name>
</gene>
<dbReference type="GO" id="GO:0140359">
    <property type="term" value="F:ABC-type transporter activity"/>
    <property type="evidence" value="ECO:0007669"/>
    <property type="project" value="InterPro"/>
</dbReference>
<feature type="transmembrane region" description="Helical" evidence="5">
    <location>
        <begin position="96"/>
        <end position="118"/>
    </location>
</feature>
<dbReference type="InterPro" id="IPR013525">
    <property type="entry name" value="ABC2_TM"/>
</dbReference>
<sequence>MRKKTAPAADARTVIEEKRSKTLNALNVTPMTGFEFVVGKSLIGFLLPLVQAYTMLWILNLPNINKLMILIIILASSFITVIFGFIMGVISSNQIAGIANMKIGFLVVSASMLGAILLPHDKHILLYWSPFYWSFIGLRGIITGTVTWKQVWTYTGWILGLTLLIFLSLRRRIEKGLA</sequence>
<evidence type="ECO:0000256" key="2">
    <source>
        <dbReference type="ARBA" id="ARBA00022692"/>
    </source>
</evidence>
<proteinExistence type="predicted"/>
<evidence type="ECO:0000256" key="4">
    <source>
        <dbReference type="ARBA" id="ARBA00023136"/>
    </source>
</evidence>
<evidence type="ECO:0000256" key="5">
    <source>
        <dbReference type="SAM" id="Phobius"/>
    </source>
</evidence>
<dbReference type="EMBL" id="CP059066">
    <property type="protein sequence ID" value="QSQ10349.1"/>
    <property type="molecule type" value="Genomic_DNA"/>
</dbReference>
<evidence type="ECO:0000259" key="6">
    <source>
        <dbReference type="Pfam" id="PF12698"/>
    </source>
</evidence>
<evidence type="ECO:0000313" key="8">
    <source>
        <dbReference type="Proteomes" id="UP000662904"/>
    </source>
</evidence>
<name>A0A8A0RS74_9FIRM</name>
<accession>A0A8A0RS74</accession>
<feature type="transmembrane region" description="Helical" evidence="5">
    <location>
        <begin position="67"/>
        <end position="90"/>
    </location>
</feature>
<dbReference type="Proteomes" id="UP000662904">
    <property type="component" value="Chromosome"/>
</dbReference>
<keyword evidence="8" id="KW-1185">Reference proteome</keyword>
<keyword evidence="3 5" id="KW-1133">Transmembrane helix</keyword>
<dbReference type="GO" id="GO:0016020">
    <property type="term" value="C:membrane"/>
    <property type="evidence" value="ECO:0007669"/>
    <property type="project" value="UniProtKB-SubCell"/>
</dbReference>
<dbReference type="Pfam" id="PF12698">
    <property type="entry name" value="ABC2_membrane_3"/>
    <property type="match status" value="1"/>
</dbReference>
<evidence type="ECO:0000256" key="1">
    <source>
        <dbReference type="ARBA" id="ARBA00004141"/>
    </source>
</evidence>